<evidence type="ECO:0000256" key="1">
    <source>
        <dbReference type="ARBA" id="ARBA00000085"/>
    </source>
</evidence>
<evidence type="ECO:0000256" key="6">
    <source>
        <dbReference type="ARBA" id="ARBA00022777"/>
    </source>
</evidence>
<gene>
    <name evidence="10" type="ORF">ACFPCY_35310</name>
</gene>
<evidence type="ECO:0000313" key="10">
    <source>
        <dbReference type="EMBL" id="MFC4912614.1"/>
    </source>
</evidence>
<organism evidence="10 11">
    <name type="scientific">Actinomadura gamaensis</name>
    <dbReference type="NCBI Taxonomy" id="1763541"/>
    <lineage>
        <taxon>Bacteria</taxon>
        <taxon>Bacillati</taxon>
        <taxon>Actinomycetota</taxon>
        <taxon>Actinomycetes</taxon>
        <taxon>Streptosporangiales</taxon>
        <taxon>Thermomonosporaceae</taxon>
        <taxon>Actinomadura</taxon>
    </lineage>
</organism>
<dbReference type="InterPro" id="IPR003594">
    <property type="entry name" value="HATPase_dom"/>
</dbReference>
<evidence type="ECO:0000256" key="7">
    <source>
        <dbReference type="ARBA" id="ARBA00022840"/>
    </source>
</evidence>
<dbReference type="Pfam" id="PF02518">
    <property type="entry name" value="HATPase_c"/>
    <property type="match status" value="1"/>
</dbReference>
<evidence type="ECO:0000256" key="3">
    <source>
        <dbReference type="ARBA" id="ARBA00022553"/>
    </source>
</evidence>
<dbReference type="CDD" id="cd16917">
    <property type="entry name" value="HATPase_UhpB-NarQ-NarX-like"/>
    <property type="match status" value="1"/>
</dbReference>
<evidence type="ECO:0000256" key="2">
    <source>
        <dbReference type="ARBA" id="ARBA00012438"/>
    </source>
</evidence>
<dbReference type="PANTHER" id="PTHR24421:SF10">
    <property type="entry name" value="NITRATE_NITRITE SENSOR PROTEIN NARQ"/>
    <property type="match status" value="1"/>
</dbReference>
<evidence type="ECO:0000256" key="4">
    <source>
        <dbReference type="ARBA" id="ARBA00022679"/>
    </source>
</evidence>
<dbReference type="InterPro" id="IPR036890">
    <property type="entry name" value="HATPase_C_sf"/>
</dbReference>
<dbReference type="PANTHER" id="PTHR24421">
    <property type="entry name" value="NITRATE/NITRITE SENSOR PROTEIN NARX-RELATED"/>
    <property type="match status" value="1"/>
</dbReference>
<feature type="domain" description="Histidine kinase/HSP90-like ATPase" evidence="9">
    <location>
        <begin position="270"/>
        <end position="359"/>
    </location>
</feature>
<keyword evidence="3" id="KW-0597">Phosphoprotein</keyword>
<dbReference type="Proteomes" id="UP001595872">
    <property type="component" value="Unassembled WGS sequence"/>
</dbReference>
<dbReference type="Pfam" id="PF23539">
    <property type="entry name" value="DUF7134"/>
    <property type="match status" value="1"/>
</dbReference>
<keyword evidence="7" id="KW-0067">ATP-binding</keyword>
<name>A0ABV9U9U9_9ACTN</name>
<keyword evidence="6 10" id="KW-0418">Kinase</keyword>
<dbReference type="SUPFAM" id="SSF55874">
    <property type="entry name" value="ATPase domain of HSP90 chaperone/DNA topoisomerase II/histidine kinase"/>
    <property type="match status" value="1"/>
</dbReference>
<evidence type="ECO:0000259" key="9">
    <source>
        <dbReference type="SMART" id="SM00387"/>
    </source>
</evidence>
<comment type="caution">
    <text evidence="10">The sequence shown here is derived from an EMBL/GenBank/DDBJ whole genome shotgun (WGS) entry which is preliminary data.</text>
</comment>
<dbReference type="GO" id="GO:0016301">
    <property type="term" value="F:kinase activity"/>
    <property type="evidence" value="ECO:0007669"/>
    <property type="project" value="UniProtKB-KW"/>
</dbReference>
<dbReference type="Gene3D" id="3.30.565.10">
    <property type="entry name" value="Histidine kinase-like ATPase, C-terminal domain"/>
    <property type="match status" value="1"/>
</dbReference>
<accession>A0ABV9U9U9</accession>
<comment type="catalytic activity">
    <reaction evidence="1">
        <text>ATP + protein L-histidine = ADP + protein N-phospho-L-histidine.</text>
        <dbReference type="EC" id="2.7.13.3"/>
    </reaction>
</comment>
<reference evidence="11" key="1">
    <citation type="journal article" date="2019" name="Int. J. Syst. Evol. Microbiol.">
        <title>The Global Catalogue of Microorganisms (GCM) 10K type strain sequencing project: providing services to taxonomists for standard genome sequencing and annotation.</title>
        <authorList>
            <consortium name="The Broad Institute Genomics Platform"/>
            <consortium name="The Broad Institute Genome Sequencing Center for Infectious Disease"/>
            <person name="Wu L."/>
            <person name="Ma J."/>
        </authorList>
    </citation>
    <scope>NUCLEOTIDE SEQUENCE [LARGE SCALE GENOMIC DNA]</scope>
    <source>
        <strain evidence="11">KLKA75</strain>
    </source>
</reference>
<keyword evidence="4" id="KW-0808">Transferase</keyword>
<evidence type="ECO:0000256" key="5">
    <source>
        <dbReference type="ARBA" id="ARBA00022741"/>
    </source>
</evidence>
<dbReference type="EC" id="2.7.13.3" evidence="2"/>
<keyword evidence="11" id="KW-1185">Reference proteome</keyword>
<dbReference type="Pfam" id="PF07730">
    <property type="entry name" value="HisKA_3"/>
    <property type="match status" value="1"/>
</dbReference>
<dbReference type="Gene3D" id="1.20.5.1930">
    <property type="match status" value="1"/>
</dbReference>
<dbReference type="SMART" id="SM00387">
    <property type="entry name" value="HATPase_c"/>
    <property type="match status" value="1"/>
</dbReference>
<keyword evidence="8" id="KW-0902">Two-component regulatory system</keyword>
<sequence>MAERALSGTNRTDLAVAVAVTAATVVPALPRGPVVALLALLASAPVLWRRRAPLPVGIVVGAAMTGLVLWEKPFLPYGPLVAVYTIAEQSDTRTRIASIPLIAADVYVSLALPHEDTDVYRSLAAVFVAAYALGTNTRARRARAAELAERERRLAGEREAAAERERARIARDMHDIVTHSVGLMVVQAEAGPVVLAASPARAEAVFDSIADTGRDALTQLRSVLGTLRPAEPSGPAPGLDTLPDLVEGARRAGLEAVLDLPDPVPDVPPGVAVAAYRIVQEALTNTVRHAGATRVEVRLRLTAGALRVEVLDDGTGPSSTGSGHGLIGMRERAAACGGTLRAAPAAGGRGFAVEAVLPVG</sequence>
<evidence type="ECO:0000313" key="11">
    <source>
        <dbReference type="Proteomes" id="UP001595872"/>
    </source>
</evidence>
<dbReference type="RefSeq" id="WP_378262717.1">
    <property type="nucleotide sequence ID" value="NZ_JBHSIT010000013.1"/>
</dbReference>
<keyword evidence="5" id="KW-0547">Nucleotide-binding</keyword>
<dbReference type="InterPro" id="IPR011712">
    <property type="entry name" value="Sig_transdc_His_kin_sub3_dim/P"/>
</dbReference>
<proteinExistence type="predicted"/>
<dbReference type="InterPro" id="IPR050482">
    <property type="entry name" value="Sensor_HK_TwoCompSys"/>
</dbReference>
<dbReference type="EMBL" id="JBHSIT010000013">
    <property type="protein sequence ID" value="MFC4912614.1"/>
    <property type="molecule type" value="Genomic_DNA"/>
</dbReference>
<protein>
    <recommendedName>
        <fullName evidence="2">histidine kinase</fullName>
        <ecNumber evidence="2">2.7.13.3</ecNumber>
    </recommendedName>
</protein>
<dbReference type="InterPro" id="IPR055558">
    <property type="entry name" value="DUF7134"/>
</dbReference>
<evidence type="ECO:0000256" key="8">
    <source>
        <dbReference type="ARBA" id="ARBA00023012"/>
    </source>
</evidence>